<gene>
    <name evidence="2" type="ORF">LSG31_08265</name>
</gene>
<keyword evidence="3" id="KW-1185">Reference proteome</keyword>
<protein>
    <submittedName>
        <fullName evidence="2">DUF5680 domain-containing protein</fullName>
    </submittedName>
</protein>
<sequence length="153" mass="17908">MNLSRLQESIQLAIPYVFGDAWLHHANTTITKYEKSYSIHPYTFQLTAYGYQQYTGWLMVFEQDQPIWNLMFNGNVLDRPEVNIQHTLRFLLSSIQFASSDHSSFRGPSEHSDGNFRYRSTQIGTIDDFEGREWIEIDKQVIYRGAYNGGLIR</sequence>
<evidence type="ECO:0000313" key="2">
    <source>
        <dbReference type="EMBL" id="UOF92178.1"/>
    </source>
</evidence>
<organism evidence="2 3">
    <name type="scientific">Fodinisporobacter ferrooxydans</name>
    <dbReference type="NCBI Taxonomy" id="2901836"/>
    <lineage>
        <taxon>Bacteria</taxon>
        <taxon>Bacillati</taxon>
        <taxon>Bacillota</taxon>
        <taxon>Bacilli</taxon>
        <taxon>Bacillales</taxon>
        <taxon>Alicyclobacillaceae</taxon>
        <taxon>Fodinisporobacter</taxon>
    </lineage>
</organism>
<evidence type="ECO:0000259" key="1">
    <source>
        <dbReference type="Pfam" id="PF18931"/>
    </source>
</evidence>
<proteinExistence type="predicted"/>
<dbReference type="Pfam" id="PF18931">
    <property type="entry name" value="DUF5680"/>
    <property type="match status" value="1"/>
</dbReference>
<accession>A0ABY4CSH1</accession>
<feature type="domain" description="DUF5680" evidence="1">
    <location>
        <begin position="49"/>
        <end position="152"/>
    </location>
</feature>
<dbReference type="InterPro" id="IPR043735">
    <property type="entry name" value="DUF5680"/>
</dbReference>
<name>A0ABY4CSH1_9BACL</name>
<evidence type="ECO:0000313" key="3">
    <source>
        <dbReference type="Proteomes" id="UP000830167"/>
    </source>
</evidence>
<reference evidence="2" key="1">
    <citation type="submission" date="2021-12" db="EMBL/GenBank/DDBJ databases">
        <title>Alicyclobacillaceae gen. nov., sp. nov., isolated from chalcocite enrichment system.</title>
        <authorList>
            <person name="Jiang Z."/>
        </authorList>
    </citation>
    <scope>NUCLEOTIDE SEQUENCE</scope>
    <source>
        <strain evidence="2">MYW30-H2</strain>
    </source>
</reference>
<dbReference type="EMBL" id="CP089291">
    <property type="protein sequence ID" value="UOF92178.1"/>
    <property type="molecule type" value="Genomic_DNA"/>
</dbReference>
<dbReference type="Proteomes" id="UP000830167">
    <property type="component" value="Chromosome"/>
</dbReference>
<dbReference type="RefSeq" id="WP_347438864.1">
    <property type="nucleotide sequence ID" value="NZ_CP089291.1"/>
</dbReference>